<sequence length="66" mass="7202">MPFTPPTPQMVRDARAVVLDPNSRPHTRTHAWAVLKSARGQQINQSRINQMQVVARGLSILTGGAA</sequence>
<evidence type="ECO:0000313" key="1">
    <source>
        <dbReference type="EMBL" id="SHF66911.1"/>
    </source>
</evidence>
<reference evidence="2" key="1">
    <citation type="submission" date="2016-11" db="EMBL/GenBank/DDBJ databases">
        <authorList>
            <person name="Varghese N."/>
            <person name="Submissions S."/>
        </authorList>
    </citation>
    <scope>NUCLEOTIDE SEQUENCE [LARGE SCALE GENOMIC DNA]</scope>
    <source>
        <strain evidence="2">DSM 29326</strain>
    </source>
</reference>
<keyword evidence="2" id="KW-1185">Reference proteome</keyword>
<dbReference type="EMBL" id="FQUE01000010">
    <property type="protein sequence ID" value="SHF66911.1"/>
    <property type="molecule type" value="Genomic_DNA"/>
</dbReference>
<proteinExistence type="predicted"/>
<dbReference type="AlphaFoldDB" id="A0A1M5DJ40"/>
<gene>
    <name evidence="1" type="ORF">SAMN05444339_11011</name>
</gene>
<organism evidence="1 2">
    <name type="scientific">Loktanella atrilutea</name>
    <dbReference type="NCBI Taxonomy" id="366533"/>
    <lineage>
        <taxon>Bacteria</taxon>
        <taxon>Pseudomonadati</taxon>
        <taxon>Pseudomonadota</taxon>
        <taxon>Alphaproteobacteria</taxon>
        <taxon>Rhodobacterales</taxon>
        <taxon>Roseobacteraceae</taxon>
        <taxon>Loktanella</taxon>
    </lineage>
</organism>
<dbReference type="STRING" id="366533.SAMN05444339_11011"/>
<evidence type="ECO:0000313" key="2">
    <source>
        <dbReference type="Proteomes" id="UP000183987"/>
    </source>
</evidence>
<accession>A0A1M5DJ40</accession>
<name>A0A1M5DJ40_LOKAT</name>
<protein>
    <submittedName>
        <fullName evidence="1">Uncharacterized protein</fullName>
    </submittedName>
</protein>
<dbReference type="OrthoDB" id="7877124at2"/>
<dbReference type="RefSeq" id="WP_143155466.1">
    <property type="nucleotide sequence ID" value="NZ_FQUE01000010.1"/>
</dbReference>
<dbReference type="Proteomes" id="UP000183987">
    <property type="component" value="Unassembled WGS sequence"/>
</dbReference>